<accession>A0A084J7H1</accession>
<keyword evidence="2 4" id="KW-0813">Transport</keyword>
<dbReference type="AlphaFoldDB" id="A0A084J7H1"/>
<evidence type="ECO:0000256" key="6">
    <source>
        <dbReference type="SAM" id="MobiDB-lite"/>
    </source>
</evidence>
<dbReference type="Gene3D" id="3.40.50.1980">
    <property type="entry name" value="Nitrogenase molybdenum iron protein domain"/>
    <property type="match status" value="2"/>
</dbReference>
<reference evidence="8 9" key="1">
    <citation type="submission" date="2014-07" db="EMBL/GenBank/DDBJ databases">
        <title>Draft genome of Clostridium sulfidigenes 113A isolated from sediments associated with methane hydrate from Krishna Godavari basin.</title>
        <authorList>
            <person name="Honkalas V.S."/>
            <person name="Dabir A.P."/>
            <person name="Arora P."/>
            <person name="Dhakephalkar P.K."/>
        </authorList>
    </citation>
    <scope>NUCLEOTIDE SEQUENCE [LARGE SCALE GENOMIC DNA]</scope>
    <source>
        <strain evidence="8 9">113A</strain>
    </source>
</reference>
<feature type="region of interest" description="Disordered" evidence="6">
    <location>
        <begin position="125"/>
        <end position="145"/>
    </location>
</feature>
<dbReference type="EMBL" id="JPMD01000053">
    <property type="protein sequence ID" value="KEZ84905.1"/>
    <property type="molecule type" value="Genomic_DNA"/>
</dbReference>
<keyword evidence="5" id="KW-0175">Coiled coil</keyword>
<evidence type="ECO:0000256" key="2">
    <source>
        <dbReference type="ARBA" id="ARBA00022448"/>
    </source>
</evidence>
<dbReference type="GO" id="GO:0007155">
    <property type="term" value="P:cell adhesion"/>
    <property type="evidence" value="ECO:0007669"/>
    <property type="project" value="InterPro"/>
</dbReference>
<evidence type="ECO:0000256" key="5">
    <source>
        <dbReference type="SAM" id="Coils"/>
    </source>
</evidence>
<dbReference type="GO" id="GO:0030001">
    <property type="term" value="P:metal ion transport"/>
    <property type="evidence" value="ECO:0007669"/>
    <property type="project" value="InterPro"/>
</dbReference>
<evidence type="ECO:0000256" key="4">
    <source>
        <dbReference type="RuleBase" id="RU003512"/>
    </source>
</evidence>
<feature type="signal peptide" evidence="7">
    <location>
        <begin position="1"/>
        <end position="21"/>
    </location>
</feature>
<dbReference type="RefSeq" id="WP_035135578.1">
    <property type="nucleotide sequence ID" value="NZ_JPMD01000053.1"/>
</dbReference>
<evidence type="ECO:0000256" key="1">
    <source>
        <dbReference type="ARBA" id="ARBA00011028"/>
    </source>
</evidence>
<sequence>MKKLKVLGALTLIVVMLTACSNRESKNNEEKDNTINIVTSFYGMKALTEEIGGDKISIESVIPEGSEPHDFDIKAKDMKAIEEADIFIYNGAGMESWIEDVEAAISGKELIVVEASKGVELINADEEDEEDGEHEGHNHSGKDPHTWLGLSEAKIQGENIKNALVEKDAKNKEYYEENLKKFNEKIDSIIKEYNPKFKELTNKNFVTGHATFGYLCRDFGLIQKSIEGVFAEGEPSPKELQNLMEYCKGNNIKTIFVEELISTQLSDTLAKEVGAQTKQIYTLHSNEDGKSFSDVLKYNVETIYSAMNNK</sequence>
<dbReference type="PROSITE" id="PS51257">
    <property type="entry name" value="PROKAR_LIPOPROTEIN"/>
    <property type="match status" value="1"/>
</dbReference>
<dbReference type="PRINTS" id="PR00691">
    <property type="entry name" value="ADHESINB"/>
</dbReference>
<evidence type="ECO:0000256" key="7">
    <source>
        <dbReference type="SAM" id="SignalP"/>
    </source>
</evidence>
<protein>
    <submittedName>
        <fullName evidence="8">ABC transporter substrate-binding protein</fullName>
    </submittedName>
</protein>
<dbReference type="GO" id="GO:0046872">
    <property type="term" value="F:metal ion binding"/>
    <property type="evidence" value="ECO:0007669"/>
    <property type="project" value="InterPro"/>
</dbReference>
<dbReference type="InterPro" id="IPR006129">
    <property type="entry name" value="AdhesinB"/>
</dbReference>
<gene>
    <name evidence="8" type="ORF">IO99_17740</name>
</gene>
<organism evidence="8 9">
    <name type="scientific">Clostridium sulfidigenes</name>
    <dbReference type="NCBI Taxonomy" id="318464"/>
    <lineage>
        <taxon>Bacteria</taxon>
        <taxon>Bacillati</taxon>
        <taxon>Bacillota</taxon>
        <taxon>Clostridia</taxon>
        <taxon>Eubacteriales</taxon>
        <taxon>Clostridiaceae</taxon>
        <taxon>Clostridium</taxon>
    </lineage>
</organism>
<dbReference type="STRING" id="318464.IO99_17740"/>
<name>A0A084J7H1_9CLOT</name>
<dbReference type="InterPro" id="IPR050492">
    <property type="entry name" value="Bact_metal-bind_prot9"/>
</dbReference>
<dbReference type="eggNOG" id="COG0803">
    <property type="taxonomic scope" value="Bacteria"/>
</dbReference>
<evidence type="ECO:0000313" key="9">
    <source>
        <dbReference type="Proteomes" id="UP000028542"/>
    </source>
</evidence>
<comment type="similarity">
    <text evidence="1 4">Belongs to the bacterial solute-binding protein 9 family.</text>
</comment>
<feature type="chain" id="PRO_5039353410" evidence="7">
    <location>
        <begin position="22"/>
        <end position="310"/>
    </location>
</feature>
<dbReference type="InterPro" id="IPR006128">
    <property type="entry name" value="Lipoprotein_PsaA-like"/>
</dbReference>
<dbReference type="SUPFAM" id="SSF53807">
    <property type="entry name" value="Helical backbone' metal receptor"/>
    <property type="match status" value="1"/>
</dbReference>
<feature type="compositionally biased region" description="Basic and acidic residues" evidence="6">
    <location>
        <begin position="134"/>
        <end position="145"/>
    </location>
</feature>
<feature type="coiled-coil region" evidence="5">
    <location>
        <begin position="165"/>
        <end position="192"/>
    </location>
</feature>
<dbReference type="PRINTS" id="PR00690">
    <property type="entry name" value="ADHESNFAMILY"/>
</dbReference>
<comment type="caution">
    <text evidence="8">The sequence shown here is derived from an EMBL/GenBank/DDBJ whole genome shotgun (WGS) entry which is preliminary data.</text>
</comment>
<proteinExistence type="inferred from homology"/>
<evidence type="ECO:0000256" key="3">
    <source>
        <dbReference type="ARBA" id="ARBA00022729"/>
    </source>
</evidence>
<evidence type="ECO:0000313" key="8">
    <source>
        <dbReference type="EMBL" id="KEZ84905.1"/>
    </source>
</evidence>
<dbReference type="PANTHER" id="PTHR42953:SF3">
    <property type="entry name" value="HIGH-AFFINITY ZINC UPTAKE SYSTEM PROTEIN ZNUA"/>
    <property type="match status" value="1"/>
</dbReference>
<dbReference type="Pfam" id="PF01297">
    <property type="entry name" value="ZnuA"/>
    <property type="match status" value="1"/>
</dbReference>
<dbReference type="InterPro" id="IPR006127">
    <property type="entry name" value="ZnuA-like"/>
</dbReference>
<keyword evidence="3 7" id="KW-0732">Signal</keyword>
<dbReference type="Proteomes" id="UP000028542">
    <property type="component" value="Unassembled WGS sequence"/>
</dbReference>
<keyword evidence="9" id="KW-1185">Reference proteome</keyword>
<dbReference type="PANTHER" id="PTHR42953">
    <property type="entry name" value="HIGH-AFFINITY ZINC UPTAKE SYSTEM PROTEIN ZNUA-RELATED"/>
    <property type="match status" value="1"/>
</dbReference>